<accession>A0ABV2CTN5</accession>
<dbReference type="GO" id="GO:0016491">
    <property type="term" value="F:oxidoreductase activity"/>
    <property type="evidence" value="ECO:0007669"/>
    <property type="project" value="UniProtKB-KW"/>
</dbReference>
<keyword evidence="4" id="KW-1185">Reference proteome</keyword>
<keyword evidence="3" id="KW-0560">Oxidoreductase</keyword>
<evidence type="ECO:0000313" key="4">
    <source>
        <dbReference type="Proteomes" id="UP001548590"/>
    </source>
</evidence>
<evidence type="ECO:0000313" key="3">
    <source>
        <dbReference type="EMBL" id="MET1491261.1"/>
    </source>
</evidence>
<evidence type="ECO:0000259" key="2">
    <source>
        <dbReference type="Pfam" id="PF07995"/>
    </source>
</evidence>
<feature type="signal peptide" evidence="1">
    <location>
        <begin position="1"/>
        <end position="23"/>
    </location>
</feature>
<proteinExistence type="predicted"/>
<dbReference type="SUPFAM" id="SSF50952">
    <property type="entry name" value="Soluble quinoprotein glucose dehydrogenase"/>
    <property type="match status" value="1"/>
</dbReference>
<feature type="domain" description="Glucose/Sorbosone dehydrogenase" evidence="2">
    <location>
        <begin position="52"/>
        <end position="378"/>
    </location>
</feature>
<dbReference type="RefSeq" id="WP_345929617.1">
    <property type="nucleotide sequence ID" value="NZ_JBDIVF010000011.1"/>
</dbReference>
<dbReference type="InterPro" id="IPR011041">
    <property type="entry name" value="Quinoprot_gluc/sorb_DH_b-prop"/>
</dbReference>
<dbReference type="Pfam" id="PF07995">
    <property type="entry name" value="GSDH"/>
    <property type="match status" value="1"/>
</dbReference>
<name>A0ABV2CTN5_9RHOO</name>
<comment type="caution">
    <text evidence="3">The sequence shown here is derived from an EMBL/GenBank/DDBJ whole genome shotgun (WGS) entry which is preliminary data.</text>
</comment>
<dbReference type="PANTHER" id="PTHR19328:SF75">
    <property type="entry name" value="ALDOSE SUGAR DEHYDROGENASE YLII"/>
    <property type="match status" value="1"/>
</dbReference>
<feature type="chain" id="PRO_5046121572" evidence="1">
    <location>
        <begin position="24"/>
        <end position="382"/>
    </location>
</feature>
<organism evidence="3 4">
    <name type="scientific">Uliginosibacterium paludis</name>
    <dbReference type="NCBI Taxonomy" id="1615952"/>
    <lineage>
        <taxon>Bacteria</taxon>
        <taxon>Pseudomonadati</taxon>
        <taxon>Pseudomonadota</taxon>
        <taxon>Betaproteobacteria</taxon>
        <taxon>Rhodocyclales</taxon>
        <taxon>Zoogloeaceae</taxon>
        <taxon>Uliginosibacterium</taxon>
    </lineage>
</organism>
<dbReference type="InterPro" id="IPR011042">
    <property type="entry name" value="6-blade_b-propeller_TolB-like"/>
</dbReference>
<evidence type="ECO:0000256" key="1">
    <source>
        <dbReference type="SAM" id="SignalP"/>
    </source>
</evidence>
<dbReference type="PANTHER" id="PTHR19328">
    <property type="entry name" value="HEDGEHOG-INTERACTING PROTEIN"/>
    <property type="match status" value="1"/>
</dbReference>
<dbReference type="InterPro" id="IPR012938">
    <property type="entry name" value="Glc/Sorbosone_DH"/>
</dbReference>
<reference evidence="3 4" key="1">
    <citation type="submission" date="2024-07" db="EMBL/GenBank/DDBJ databases">
        <title>Uliginosibacterium paludis KCTC:42655.</title>
        <authorList>
            <person name="Kim M.K."/>
        </authorList>
    </citation>
    <scope>NUCLEOTIDE SEQUENCE [LARGE SCALE GENOMIC DNA]</scope>
    <source>
        <strain evidence="3 4">KCTC 42655</strain>
    </source>
</reference>
<dbReference type="EMBL" id="JBEWLZ010000010">
    <property type="protein sequence ID" value="MET1491261.1"/>
    <property type="molecule type" value="Genomic_DNA"/>
</dbReference>
<keyword evidence="1" id="KW-0732">Signal</keyword>
<dbReference type="EC" id="1.1.5.-" evidence="3"/>
<sequence length="382" mass="41017">MPRSDLLALCLGLASLFPLAAHAQTPSAASACNAVAAEPAGRVQITTVASGLANPWGLAFLPDGRMLVTEREGRLRIVSPDGKLSEPVEGLPEVSARGQGGLLDVLLDPAFASNRTIYLSYAESGSGGSGTAVARARLDTGRLALSELRVIYRQTPKVGGNGHFGSRLVFGADGMLYISLGERQKFDPAQDPQQSLGKVVRIQPDGSIPADNPFAGRKGWLPEIWTLGHRNPQGMTLEPGSKRIWLAEHGAMGGDEINLLVAGSNYGWPVISYGRHYTGLKIGEGSEKPGMAQPVCYWDPSIAPGNLAFYDSDKAPAWRGNLFVTALKDEAVHRLVLREGRVSGSERIPVGDRVRDIRVGPDGWLYLLTDESEGRILRMTMR</sequence>
<dbReference type="PROSITE" id="PS51257">
    <property type="entry name" value="PROKAR_LIPOPROTEIN"/>
    <property type="match status" value="1"/>
</dbReference>
<dbReference type="Proteomes" id="UP001548590">
    <property type="component" value="Unassembled WGS sequence"/>
</dbReference>
<gene>
    <name evidence="3" type="ORF">ABVT11_15585</name>
</gene>
<dbReference type="Gene3D" id="2.120.10.30">
    <property type="entry name" value="TolB, C-terminal domain"/>
    <property type="match status" value="1"/>
</dbReference>
<protein>
    <submittedName>
        <fullName evidence="3">PQQ-dependent sugar dehydrogenase</fullName>
        <ecNumber evidence="3">1.1.5.-</ecNumber>
    </submittedName>
</protein>